<dbReference type="AlphaFoldDB" id="A0A642V1I4"/>
<dbReference type="PANTHER" id="PTHR10317">
    <property type="entry name" value="EUKARYOTIC TRANSLATION INITIATION FACTOR 3 SUBUNIT E"/>
    <property type="match status" value="1"/>
</dbReference>
<gene>
    <name evidence="4" type="primary">INT6</name>
    <name evidence="7" type="ORF">TRICI_004218</name>
</gene>
<evidence type="ECO:0000259" key="6">
    <source>
        <dbReference type="PROSITE" id="PS50250"/>
    </source>
</evidence>
<name>A0A642V1I4_9ASCO</name>
<dbReference type="GO" id="GO:0033290">
    <property type="term" value="C:eukaryotic 48S preinitiation complex"/>
    <property type="evidence" value="ECO:0007669"/>
    <property type="project" value="UniProtKB-UniRule"/>
</dbReference>
<comment type="function">
    <text evidence="4">Component of the eukaryotic translation initiation factor 3 (eIF-3) complex, which is involved in protein synthesis of a specialized repertoire of mRNAs and, together with other initiation factors, stimulates binding of mRNA and methionyl-tRNAi to the 40S ribosome. The eIF-3 complex specifically targets and initiates translation of a subset of mRNAs involved in cell proliferation.</text>
</comment>
<dbReference type="GO" id="GO:0071540">
    <property type="term" value="C:eukaryotic translation initiation factor 3 complex, eIF3e"/>
    <property type="evidence" value="ECO:0007669"/>
    <property type="project" value="UniProtKB-UniRule"/>
</dbReference>
<dbReference type="InterPro" id="IPR000717">
    <property type="entry name" value="PCI_dom"/>
</dbReference>
<dbReference type="InterPro" id="IPR036388">
    <property type="entry name" value="WH-like_DNA-bd_sf"/>
</dbReference>
<comment type="similarity">
    <text evidence="4 5">Belongs to the eIF-3 subunit E family.</text>
</comment>
<dbReference type="GO" id="GO:0016282">
    <property type="term" value="C:eukaryotic 43S preinitiation complex"/>
    <property type="evidence" value="ECO:0007669"/>
    <property type="project" value="UniProtKB-UniRule"/>
</dbReference>
<feature type="domain" description="PCI" evidence="6">
    <location>
        <begin position="238"/>
        <end position="425"/>
    </location>
</feature>
<dbReference type="GO" id="GO:0003743">
    <property type="term" value="F:translation initiation factor activity"/>
    <property type="evidence" value="ECO:0007669"/>
    <property type="project" value="UniProtKB-UniRule"/>
</dbReference>
<dbReference type="InterPro" id="IPR019010">
    <property type="entry name" value="eIF3e_N"/>
</dbReference>
<dbReference type="Pfam" id="PF01399">
    <property type="entry name" value="PCI"/>
    <property type="match status" value="1"/>
</dbReference>
<dbReference type="SMART" id="SM00088">
    <property type="entry name" value="PINT"/>
    <property type="match status" value="1"/>
</dbReference>
<keyword evidence="1 4" id="KW-0963">Cytoplasm</keyword>
<evidence type="ECO:0000313" key="8">
    <source>
        <dbReference type="Proteomes" id="UP000761534"/>
    </source>
</evidence>
<organism evidence="7 8">
    <name type="scientific">Trichomonascus ciferrii</name>
    <dbReference type="NCBI Taxonomy" id="44093"/>
    <lineage>
        <taxon>Eukaryota</taxon>
        <taxon>Fungi</taxon>
        <taxon>Dikarya</taxon>
        <taxon>Ascomycota</taxon>
        <taxon>Saccharomycotina</taxon>
        <taxon>Dipodascomycetes</taxon>
        <taxon>Dipodascales</taxon>
        <taxon>Trichomonascaceae</taxon>
        <taxon>Trichomonascus</taxon>
        <taxon>Trichomonascus ciferrii complex</taxon>
    </lineage>
</organism>
<dbReference type="EMBL" id="SWFS01000319">
    <property type="protein sequence ID" value="KAA8910200.1"/>
    <property type="molecule type" value="Genomic_DNA"/>
</dbReference>
<dbReference type="OrthoDB" id="417252at2759"/>
<accession>A0A642V1I4</accession>
<dbReference type="CDD" id="cd21378">
    <property type="entry name" value="eIF3E"/>
    <property type="match status" value="1"/>
</dbReference>
<dbReference type="VEuPathDB" id="FungiDB:TRICI_004218"/>
<proteinExistence type="inferred from homology"/>
<dbReference type="GO" id="GO:0008541">
    <property type="term" value="C:proteasome regulatory particle, lid subcomplex"/>
    <property type="evidence" value="ECO:0007669"/>
    <property type="project" value="UniProtKB-ARBA"/>
</dbReference>
<dbReference type="InterPro" id="IPR036390">
    <property type="entry name" value="WH_DNA-bd_sf"/>
</dbReference>
<dbReference type="SUPFAM" id="SSF46785">
    <property type="entry name" value="Winged helix' DNA-binding domain"/>
    <property type="match status" value="1"/>
</dbReference>
<evidence type="ECO:0000256" key="2">
    <source>
        <dbReference type="ARBA" id="ARBA00022540"/>
    </source>
</evidence>
<evidence type="ECO:0000256" key="1">
    <source>
        <dbReference type="ARBA" id="ARBA00022490"/>
    </source>
</evidence>
<dbReference type="Pfam" id="PF21357">
    <property type="entry name" value="EIF3E_C"/>
    <property type="match status" value="1"/>
</dbReference>
<comment type="subcellular location">
    <subcellularLocation>
        <location evidence="4 5">Cytoplasm</location>
    </subcellularLocation>
</comment>
<dbReference type="Pfam" id="PF09440">
    <property type="entry name" value="eIF3_N"/>
    <property type="match status" value="1"/>
</dbReference>
<evidence type="ECO:0000256" key="5">
    <source>
        <dbReference type="PIRNR" id="PIRNR016255"/>
    </source>
</evidence>
<dbReference type="Gene3D" id="1.10.10.10">
    <property type="entry name" value="Winged helix-like DNA-binding domain superfamily/Winged helix DNA-binding domain"/>
    <property type="match status" value="1"/>
</dbReference>
<keyword evidence="8" id="KW-1185">Reference proteome</keyword>
<dbReference type="InterPro" id="IPR016650">
    <property type="entry name" value="eIF3e"/>
</dbReference>
<keyword evidence="2 4" id="KW-0396">Initiation factor</keyword>
<dbReference type="HAMAP" id="MF_03004">
    <property type="entry name" value="eIF3e"/>
    <property type="match status" value="1"/>
</dbReference>
<dbReference type="PROSITE" id="PS50250">
    <property type="entry name" value="PCI"/>
    <property type="match status" value="1"/>
</dbReference>
<dbReference type="SMART" id="SM01186">
    <property type="entry name" value="eIF3_N"/>
    <property type="match status" value="1"/>
</dbReference>
<evidence type="ECO:0000313" key="7">
    <source>
        <dbReference type="EMBL" id="KAA8910200.1"/>
    </source>
</evidence>
<sequence>MSVNEQQGNAPPSAEAVEIIRKYDLTEKLMPFLDRHLIFPLIESLSSKGLYDEKQILELKYELLKDTNMTDYTGDLWMQLNNANEVSKELSDKRQQVMDSLDKFEKSTSKVLQVLEDPEVGSNLKQDKVQNQQLLESKYNVTVDMINDLYKYGQFQYNCGKYHAASDLLYHFRIFSTDTSLNASATWGKFAADILSLQWDGVLEELQKLRDIVDHRTFGNPLTQLHHRTWIIHWSLFPFFNSENGKENLCDLFFSSSYISTIQAACPWILRYLTAAVVCMNNVGGTAGRSHGNSNNFQRRLKDLIRVVGQEQYEYEDPLTEFIRALYIDYDFEEAQNKLSEAEHILNNDFFLAASAESFLESARHLISELYCRIHQRIDVAQLSARLNLSQEQGEKWIANLIQDTKMDAKIDEREGTVIMNHPVTSVYQQVIEKTKGLTFRSNQVLTQALNKHDGLIVQ</sequence>
<comment type="caution">
    <text evidence="7">The sequence shown here is derived from an EMBL/GenBank/DDBJ whole genome shotgun (WGS) entry which is preliminary data.</text>
</comment>
<comment type="subunit">
    <text evidence="4 5">Component of the eukaryotic translation initiation factor 3 (eIF-3) complex.</text>
</comment>
<reference evidence="7" key="1">
    <citation type="journal article" date="2019" name="G3 (Bethesda)">
        <title>Genome Assemblies of Two Rare Opportunistic Yeast Pathogens: Diutina rugosa (syn. Candida rugosa) and Trichomonascus ciferrii (syn. Candida ciferrii).</title>
        <authorList>
            <person name="Mixao V."/>
            <person name="Saus E."/>
            <person name="Hansen A.P."/>
            <person name="Lass-Florl C."/>
            <person name="Gabaldon T."/>
        </authorList>
    </citation>
    <scope>NUCLEOTIDE SEQUENCE</scope>
    <source>
        <strain evidence="7">CBS 4856</strain>
    </source>
</reference>
<evidence type="ECO:0000256" key="4">
    <source>
        <dbReference type="HAMAP-Rule" id="MF_03004"/>
    </source>
</evidence>
<dbReference type="GO" id="GO:0001732">
    <property type="term" value="P:formation of cytoplasmic translation initiation complex"/>
    <property type="evidence" value="ECO:0007669"/>
    <property type="project" value="UniProtKB-UniRule"/>
</dbReference>
<dbReference type="PIRSF" id="PIRSF016255">
    <property type="entry name" value="eIF3e_su6"/>
    <property type="match status" value="1"/>
</dbReference>
<dbReference type="Proteomes" id="UP000761534">
    <property type="component" value="Unassembled WGS sequence"/>
</dbReference>
<protein>
    <recommendedName>
        <fullName evidence="4 5">Eukaryotic translation initiation factor 3 subunit E</fullName>
        <shortName evidence="4">eIF3e</shortName>
    </recommendedName>
</protein>
<keyword evidence="3 4" id="KW-0648">Protein biosynthesis</keyword>
<evidence type="ECO:0000256" key="3">
    <source>
        <dbReference type="ARBA" id="ARBA00022917"/>
    </source>
</evidence>